<feature type="transmembrane region" description="Helical" evidence="3">
    <location>
        <begin position="12"/>
        <end position="31"/>
    </location>
</feature>
<feature type="transmembrane region" description="Helical" evidence="3">
    <location>
        <begin position="399"/>
        <end position="418"/>
    </location>
</feature>
<dbReference type="InterPro" id="IPR036259">
    <property type="entry name" value="MFS_trans_sf"/>
</dbReference>
<keyword evidence="3" id="KW-0812">Transmembrane</keyword>
<gene>
    <name evidence="4" type="ORF">FW778_22625</name>
</gene>
<feature type="transmembrane region" description="Helical" evidence="3">
    <location>
        <begin position="246"/>
        <end position="265"/>
    </location>
</feature>
<accession>A0A5J5IBQ9</accession>
<keyword evidence="3" id="KW-1133">Transmembrane helix</keyword>
<dbReference type="NCBIfam" id="TIGR01272">
    <property type="entry name" value="gluP"/>
    <property type="match status" value="1"/>
</dbReference>
<dbReference type="AlphaFoldDB" id="A0A5J5IBQ9"/>
<feature type="transmembrane region" description="Helical" evidence="3">
    <location>
        <begin position="197"/>
        <end position="215"/>
    </location>
</feature>
<dbReference type="GO" id="GO:1904659">
    <property type="term" value="P:D-glucose transmembrane transport"/>
    <property type="evidence" value="ECO:0007669"/>
    <property type="project" value="InterPro"/>
</dbReference>
<feature type="transmembrane region" description="Helical" evidence="3">
    <location>
        <begin position="338"/>
        <end position="358"/>
    </location>
</feature>
<feature type="transmembrane region" description="Helical" evidence="3">
    <location>
        <begin position="316"/>
        <end position="332"/>
    </location>
</feature>
<feature type="transmembrane region" description="Helical" evidence="3">
    <location>
        <begin position="51"/>
        <end position="72"/>
    </location>
</feature>
<dbReference type="CDD" id="cd17394">
    <property type="entry name" value="MFS_FucP_like"/>
    <property type="match status" value="1"/>
</dbReference>
<feature type="transmembrane region" description="Helical" evidence="3">
    <location>
        <begin position="370"/>
        <end position="387"/>
    </location>
</feature>
<dbReference type="InterPro" id="IPR005964">
    <property type="entry name" value="Glc/Gal_transptr_bac"/>
</dbReference>
<evidence type="ECO:0000256" key="1">
    <source>
        <dbReference type="ARBA" id="ARBA00004429"/>
    </source>
</evidence>
<feature type="transmembrane region" description="Helical" evidence="3">
    <location>
        <begin position="79"/>
        <end position="98"/>
    </location>
</feature>
<dbReference type="PANTHER" id="PTHR43702:SF12">
    <property type="entry name" value="N-ACETYL GLUCOSAMINE TRANSPORTER NAGP"/>
    <property type="match status" value="1"/>
</dbReference>
<evidence type="ECO:0000313" key="4">
    <source>
        <dbReference type="EMBL" id="KAA9034364.1"/>
    </source>
</evidence>
<evidence type="ECO:0000256" key="3">
    <source>
        <dbReference type="SAM" id="Phobius"/>
    </source>
</evidence>
<name>A0A5J5IBQ9_9BACT</name>
<keyword evidence="3" id="KW-0472">Membrane</keyword>
<dbReference type="PANTHER" id="PTHR43702">
    <property type="entry name" value="L-FUCOSE-PROTON SYMPORTER"/>
    <property type="match status" value="1"/>
</dbReference>
<proteinExistence type="predicted"/>
<evidence type="ECO:0000313" key="5">
    <source>
        <dbReference type="Proteomes" id="UP000326903"/>
    </source>
</evidence>
<dbReference type="GO" id="GO:0005886">
    <property type="term" value="C:plasma membrane"/>
    <property type="evidence" value="ECO:0007669"/>
    <property type="project" value="UniProtKB-SubCell"/>
</dbReference>
<feature type="transmembrane region" description="Helical" evidence="3">
    <location>
        <begin position="142"/>
        <end position="164"/>
    </location>
</feature>
<dbReference type="Proteomes" id="UP000326903">
    <property type="component" value="Unassembled WGS sequence"/>
</dbReference>
<feature type="transmembrane region" description="Helical" evidence="3">
    <location>
        <begin position="285"/>
        <end position="304"/>
    </location>
</feature>
<dbReference type="SUPFAM" id="SSF103473">
    <property type="entry name" value="MFS general substrate transporter"/>
    <property type="match status" value="1"/>
</dbReference>
<comment type="subcellular location">
    <subcellularLocation>
        <location evidence="1">Cell inner membrane</location>
        <topology evidence="1">Multi-pass membrane protein</topology>
    </subcellularLocation>
</comment>
<dbReference type="GO" id="GO:0005354">
    <property type="term" value="F:galactose transmembrane transporter activity"/>
    <property type="evidence" value="ECO:0007669"/>
    <property type="project" value="InterPro"/>
</dbReference>
<organism evidence="4 5">
    <name type="scientific">Ginsengibacter hankyongi</name>
    <dbReference type="NCBI Taxonomy" id="2607284"/>
    <lineage>
        <taxon>Bacteria</taxon>
        <taxon>Pseudomonadati</taxon>
        <taxon>Bacteroidota</taxon>
        <taxon>Chitinophagia</taxon>
        <taxon>Chitinophagales</taxon>
        <taxon>Chitinophagaceae</taxon>
        <taxon>Ginsengibacter</taxon>
    </lineage>
</organism>
<protein>
    <submittedName>
        <fullName evidence="4">Sugar MFS transporter</fullName>
    </submittedName>
</protein>
<dbReference type="InterPro" id="IPR050375">
    <property type="entry name" value="MFS_TsgA-like"/>
</dbReference>
<dbReference type="Gene3D" id="1.20.1250.20">
    <property type="entry name" value="MFS general substrate transporter like domains"/>
    <property type="match status" value="2"/>
</dbReference>
<dbReference type="RefSeq" id="WP_150417202.1">
    <property type="nucleotide sequence ID" value="NZ_VYQF01000016.1"/>
</dbReference>
<keyword evidence="2" id="KW-1003">Cell membrane</keyword>
<dbReference type="GO" id="GO:0055056">
    <property type="term" value="F:D-glucose transmembrane transporter activity"/>
    <property type="evidence" value="ECO:0007669"/>
    <property type="project" value="InterPro"/>
</dbReference>
<sequence>MGKANYKDKKNYGAIAIIGLLFFIFGFVSWLNSLLIPYFKFVCNLATWQSMMVAFSFYFSYFVMAIPSSALLKKTGFKNGMTLGLLVMAAGTIIFIPAALGRNYITFLLGLFVQATGLTILQTAVNPYITILGPIESAAKRISIMGICNKAAGALAPLILIRAITKNPDEIDQLKKLLPSLKHTEQLGILNELSSRLIMPYVIMTIVLVGLGLMIRYSKLPEVKEQEEAFTGEEAVQKRHVFQYPFLVLGAIAIFFEVSVEVLAVDSIINYSEYMGYSFKEAKFFATYILLIMIISYIAGAIAIPKYIKQKKALQWSSLLGLILSLTAIFIAGKTSVWFIALLGLSNALLWPSIWPLAIEGLGKFTKRGSALMIMGVVGGAITPLVYGYLSDYYNPRQAYWILVPCYIFLLFFSVKGYKLGRSISKQVSREMTIVS</sequence>
<comment type="caution">
    <text evidence="4">The sequence shown here is derived from an EMBL/GenBank/DDBJ whole genome shotgun (WGS) entry which is preliminary data.</text>
</comment>
<keyword evidence="5" id="KW-1185">Reference proteome</keyword>
<evidence type="ECO:0000256" key="2">
    <source>
        <dbReference type="ARBA" id="ARBA00022475"/>
    </source>
</evidence>
<dbReference type="EMBL" id="VYQF01000016">
    <property type="protein sequence ID" value="KAA9034364.1"/>
    <property type="molecule type" value="Genomic_DNA"/>
</dbReference>
<reference evidence="4 5" key="1">
    <citation type="submission" date="2019-09" db="EMBL/GenBank/DDBJ databases">
        <title>Draft genome sequence of Ginsengibacter sp. BR5-29.</title>
        <authorList>
            <person name="Im W.-T."/>
        </authorList>
    </citation>
    <scope>NUCLEOTIDE SEQUENCE [LARGE SCALE GENOMIC DNA]</scope>
    <source>
        <strain evidence="4 5">BR5-29</strain>
    </source>
</reference>